<dbReference type="Proteomes" id="UP000233551">
    <property type="component" value="Unassembled WGS sequence"/>
</dbReference>
<name>A0A2I0KGG4_PUNGR</name>
<keyword evidence="3" id="KW-1185">Reference proteome</keyword>
<proteinExistence type="predicted"/>
<evidence type="ECO:0000256" key="1">
    <source>
        <dbReference type="SAM" id="MobiDB-lite"/>
    </source>
</evidence>
<evidence type="ECO:0000313" key="2">
    <source>
        <dbReference type="EMBL" id="PKI67568.1"/>
    </source>
</evidence>
<protein>
    <submittedName>
        <fullName evidence="2">Uncharacterized protein</fullName>
    </submittedName>
</protein>
<feature type="region of interest" description="Disordered" evidence="1">
    <location>
        <begin position="102"/>
        <end position="124"/>
    </location>
</feature>
<comment type="caution">
    <text evidence="2">The sequence shown here is derived from an EMBL/GenBank/DDBJ whole genome shotgun (WGS) entry which is preliminary data.</text>
</comment>
<gene>
    <name evidence="2" type="ORF">CRG98_012152</name>
</gene>
<sequence length="124" mass="13378">MSWANSSCGFDEGARNFSAVGELRVSAKSRAGSSSWASCGSRQEVELGVFGVRSSSESRIQRFSGVRTRISSRWCTHAREAYATRLGSVHLLGDMREKESPLAILRPEGRGPASYPGSKGTGYT</sequence>
<dbReference type="EMBL" id="PGOL01000597">
    <property type="protein sequence ID" value="PKI67568.1"/>
    <property type="molecule type" value="Genomic_DNA"/>
</dbReference>
<organism evidence="2 3">
    <name type="scientific">Punica granatum</name>
    <name type="common">Pomegranate</name>
    <dbReference type="NCBI Taxonomy" id="22663"/>
    <lineage>
        <taxon>Eukaryota</taxon>
        <taxon>Viridiplantae</taxon>
        <taxon>Streptophyta</taxon>
        <taxon>Embryophyta</taxon>
        <taxon>Tracheophyta</taxon>
        <taxon>Spermatophyta</taxon>
        <taxon>Magnoliopsida</taxon>
        <taxon>eudicotyledons</taxon>
        <taxon>Gunneridae</taxon>
        <taxon>Pentapetalae</taxon>
        <taxon>rosids</taxon>
        <taxon>malvids</taxon>
        <taxon>Myrtales</taxon>
        <taxon>Lythraceae</taxon>
        <taxon>Punica</taxon>
    </lineage>
</organism>
<reference evidence="2 3" key="1">
    <citation type="submission" date="2017-11" db="EMBL/GenBank/DDBJ databases">
        <title>De-novo sequencing of pomegranate (Punica granatum L.) genome.</title>
        <authorList>
            <person name="Akparov Z."/>
            <person name="Amiraslanov A."/>
            <person name="Hajiyeva S."/>
            <person name="Abbasov M."/>
            <person name="Kaur K."/>
            <person name="Hamwieh A."/>
            <person name="Solovyev V."/>
            <person name="Salamov A."/>
            <person name="Braich B."/>
            <person name="Kosarev P."/>
            <person name="Mahmoud A."/>
            <person name="Hajiyev E."/>
            <person name="Babayeva S."/>
            <person name="Izzatullayeva V."/>
            <person name="Mammadov A."/>
            <person name="Mammadov A."/>
            <person name="Sharifova S."/>
            <person name="Ojaghi J."/>
            <person name="Eynullazada K."/>
            <person name="Bayramov B."/>
            <person name="Abdulazimova A."/>
            <person name="Shahmuradov I."/>
        </authorList>
    </citation>
    <scope>NUCLEOTIDE SEQUENCE [LARGE SCALE GENOMIC DNA]</scope>
    <source>
        <strain evidence="3">cv. AG2017</strain>
        <tissue evidence="2">Leaf</tissue>
    </source>
</reference>
<dbReference type="AlphaFoldDB" id="A0A2I0KGG4"/>
<accession>A0A2I0KGG4</accession>
<evidence type="ECO:0000313" key="3">
    <source>
        <dbReference type="Proteomes" id="UP000233551"/>
    </source>
</evidence>